<evidence type="ECO:0000313" key="9">
    <source>
        <dbReference type="Proteomes" id="UP000264840"/>
    </source>
</evidence>
<comment type="subcellular location">
    <subcellularLocation>
        <location evidence="1">Membrane</location>
    </subcellularLocation>
</comment>
<dbReference type="PANTHER" id="PTHR15742">
    <property type="entry name" value="GIRDIN"/>
    <property type="match status" value="1"/>
</dbReference>
<dbReference type="AlphaFoldDB" id="A0A3Q2VGF2"/>
<dbReference type="OMA" id="HVEWENE"/>
<dbReference type="PANTHER" id="PTHR15742:SF1">
    <property type="entry name" value="PROTEIN SOGA1"/>
    <property type="match status" value="1"/>
</dbReference>
<feature type="compositionally biased region" description="Gly residues" evidence="6">
    <location>
        <begin position="466"/>
        <end position="475"/>
    </location>
</feature>
<feature type="compositionally biased region" description="Basic and acidic residues" evidence="6">
    <location>
        <begin position="520"/>
        <end position="535"/>
    </location>
</feature>
<feature type="coiled-coil region" evidence="5">
    <location>
        <begin position="292"/>
        <end position="329"/>
    </location>
</feature>
<feature type="region of interest" description="Disordered" evidence="6">
    <location>
        <begin position="460"/>
        <end position="502"/>
    </location>
</feature>
<evidence type="ECO:0000256" key="2">
    <source>
        <dbReference type="ARBA" id="ARBA00022553"/>
    </source>
</evidence>
<dbReference type="InterPro" id="IPR049885">
    <property type="entry name" value="MTCL1-3"/>
</dbReference>
<dbReference type="GO" id="GO:0016020">
    <property type="term" value="C:membrane"/>
    <property type="evidence" value="ECO:0007669"/>
    <property type="project" value="UniProtKB-SubCell"/>
</dbReference>
<evidence type="ECO:0000256" key="3">
    <source>
        <dbReference type="ARBA" id="ARBA00023054"/>
    </source>
</evidence>
<proteinExistence type="predicted"/>
<sequence length="731" mass="81489">MTNKDGDKSLKTALRSQKQARAHQEKKDPSSNDGSYAKEAQFTGQCDPVKEVKTAGPQEKRAGKVSSGVSSECQRSPDAQRKLSDASNASEDLSKDSGCLSGKLSSSDSSSEISDCPSDGNKHDSDLSWIDGKAYVTPDSEGAGDGKPCAKAARDICVLQAEAAAGGFSLFNSSGAFMNLMMGETTEDLVRELEDLRSENEYLKDEVEELRCEMLEMRDMFQEEEIYQLQELRLQLEQANKTCRILQYRLRKAERRSIRVAQTGQVDGELVRSLEHDIKVAKSVSLRLYNELEAVQKKNSHLEWENEVLREKTQELEVAKQVLQTELDKTREVSILHQRPFVISCHHDCRHCCLICQKDDSADLKCQLHFAKEELALMCKKLTKLVSESEVMREELAKYRSAYGDVDAAQSPEGKQSYAHAREAEVKVHLKLVEEEATLLSRRIVELEVENRGLRAEMSDLREKIGGGGGGGGGGEEPDEENRDVSEGNMTASVAMKDTDGKEKSIKMGPVMYELGQDEGSEKRKGDEETERMITREGPVGGEWDPSDSQESDDNKKLQEMTLKDYEALLALRDHACILSSAIQLLITSPKNGHSSSPSRTFASPIDCNGKAQKISLNEALELLEAMLLAFIGRVEMLLTAKDTQLNSVKKVWDSYSFPFLCGNPDVESESKQECGEPKKTEKQTRKAPSVQWGLGEKCRDPRTQLSLQILWILHQWCQVKGPDMEGKQVQ</sequence>
<dbReference type="InterPro" id="IPR027881">
    <property type="entry name" value="SOGA_CC"/>
</dbReference>
<feature type="domain" description="SOGA coiled-coil" evidence="7">
    <location>
        <begin position="360"/>
        <end position="454"/>
    </location>
</feature>
<evidence type="ECO:0000256" key="6">
    <source>
        <dbReference type="SAM" id="MobiDB-lite"/>
    </source>
</evidence>
<feature type="compositionally biased region" description="Low complexity" evidence="6">
    <location>
        <begin position="96"/>
        <end position="119"/>
    </location>
</feature>
<organism evidence="8 9">
    <name type="scientific">Haplochromis burtoni</name>
    <name type="common">Burton's mouthbrooder</name>
    <name type="synonym">Chromis burtoni</name>
    <dbReference type="NCBI Taxonomy" id="8153"/>
    <lineage>
        <taxon>Eukaryota</taxon>
        <taxon>Metazoa</taxon>
        <taxon>Chordata</taxon>
        <taxon>Craniata</taxon>
        <taxon>Vertebrata</taxon>
        <taxon>Euteleostomi</taxon>
        <taxon>Actinopterygii</taxon>
        <taxon>Neopterygii</taxon>
        <taxon>Teleostei</taxon>
        <taxon>Neoteleostei</taxon>
        <taxon>Acanthomorphata</taxon>
        <taxon>Ovalentaria</taxon>
        <taxon>Cichlomorphae</taxon>
        <taxon>Cichliformes</taxon>
        <taxon>Cichlidae</taxon>
        <taxon>African cichlids</taxon>
        <taxon>Pseudocrenilabrinae</taxon>
        <taxon>Haplochromini</taxon>
        <taxon>Haplochromis</taxon>
    </lineage>
</organism>
<evidence type="ECO:0000256" key="1">
    <source>
        <dbReference type="ARBA" id="ARBA00004370"/>
    </source>
</evidence>
<feature type="region of interest" description="Disordered" evidence="6">
    <location>
        <begin position="515"/>
        <end position="555"/>
    </location>
</feature>
<keyword evidence="2" id="KW-0597">Phosphoprotein</keyword>
<feature type="compositionally biased region" description="Basic and acidic residues" evidence="6">
    <location>
        <begin position="669"/>
        <end position="685"/>
    </location>
</feature>
<keyword evidence="3 5" id="KW-0175">Coiled coil</keyword>
<dbReference type="GeneTree" id="ENSGT00950000182982"/>
<dbReference type="Pfam" id="PF11365">
    <property type="entry name" value="SOGA"/>
    <property type="match status" value="1"/>
</dbReference>
<feature type="compositionally biased region" description="Basic and acidic residues" evidence="6">
    <location>
        <begin position="1"/>
        <end position="10"/>
    </location>
</feature>
<protein>
    <recommendedName>
        <fullName evidence="7">SOGA coiled-coil domain-containing protein</fullName>
    </recommendedName>
</protein>
<dbReference type="Proteomes" id="UP000264840">
    <property type="component" value="Unplaced"/>
</dbReference>
<evidence type="ECO:0000313" key="8">
    <source>
        <dbReference type="Ensembl" id="ENSHBUP00000010290.1"/>
    </source>
</evidence>
<dbReference type="GO" id="GO:0010506">
    <property type="term" value="P:regulation of autophagy"/>
    <property type="evidence" value="ECO:0007669"/>
    <property type="project" value="InterPro"/>
</dbReference>
<reference evidence="8" key="1">
    <citation type="submission" date="2025-08" db="UniProtKB">
        <authorList>
            <consortium name="Ensembl"/>
        </authorList>
    </citation>
    <scope>IDENTIFICATION</scope>
</reference>
<accession>A0A3Q2VGF2</accession>
<keyword evidence="9" id="KW-1185">Reference proteome</keyword>
<feature type="coiled-coil region" evidence="5">
    <location>
        <begin position="186"/>
        <end position="256"/>
    </location>
</feature>
<name>A0A3Q2VGF2_HAPBU</name>
<keyword evidence="4" id="KW-0472">Membrane</keyword>
<dbReference type="Ensembl" id="ENSHBUT00000017105.1">
    <property type="protein sequence ID" value="ENSHBUP00000010290.1"/>
    <property type="gene ID" value="ENSHBUG00000011851.1"/>
</dbReference>
<evidence type="ECO:0000256" key="4">
    <source>
        <dbReference type="ARBA" id="ARBA00023136"/>
    </source>
</evidence>
<reference evidence="8" key="2">
    <citation type="submission" date="2025-09" db="UniProtKB">
        <authorList>
            <consortium name="Ensembl"/>
        </authorList>
    </citation>
    <scope>IDENTIFICATION</scope>
</reference>
<feature type="region of interest" description="Disordered" evidence="6">
    <location>
        <begin position="1"/>
        <end position="128"/>
    </location>
</feature>
<evidence type="ECO:0000256" key="5">
    <source>
        <dbReference type="SAM" id="Coils"/>
    </source>
</evidence>
<dbReference type="GO" id="GO:0005615">
    <property type="term" value="C:extracellular space"/>
    <property type="evidence" value="ECO:0007669"/>
    <property type="project" value="InterPro"/>
</dbReference>
<feature type="compositionally biased region" description="Basic and acidic residues" evidence="6">
    <location>
        <begin position="48"/>
        <end position="62"/>
    </location>
</feature>
<evidence type="ECO:0000259" key="7">
    <source>
        <dbReference type="Pfam" id="PF11365"/>
    </source>
</evidence>
<feature type="region of interest" description="Disordered" evidence="6">
    <location>
        <begin position="669"/>
        <end position="690"/>
    </location>
</feature>